<dbReference type="OrthoDB" id="9947162at2"/>
<gene>
    <name evidence="1" type="ORF">C7374_11428</name>
</gene>
<dbReference type="RefSeq" id="WP_111576067.1">
    <property type="nucleotide sequence ID" value="NZ_JBHEEY010000025.1"/>
</dbReference>
<reference evidence="1 2" key="1">
    <citation type="submission" date="2018-06" db="EMBL/GenBank/DDBJ databases">
        <title>Genomic Encyclopedia of Type Strains, Phase IV (KMG-IV): sequencing the most valuable type-strain genomes for metagenomic binning, comparative biology and taxonomic classification.</title>
        <authorList>
            <person name="Goeker M."/>
        </authorList>
    </citation>
    <scope>NUCLEOTIDE SEQUENCE [LARGE SCALE GENOMIC DNA]</scope>
    <source>
        <strain evidence="1 2">DSM 26720</strain>
    </source>
</reference>
<dbReference type="AlphaFoldDB" id="A0A364JSS3"/>
<evidence type="ECO:0000313" key="1">
    <source>
        <dbReference type="EMBL" id="RAK26343.1"/>
    </source>
</evidence>
<evidence type="ECO:0000313" key="2">
    <source>
        <dbReference type="Proteomes" id="UP000249453"/>
    </source>
</evidence>
<dbReference type="Proteomes" id="UP000249453">
    <property type="component" value="Unassembled WGS sequence"/>
</dbReference>
<organism evidence="1 2">
    <name type="scientific">Falsochrobactrum ovis</name>
    <dbReference type="NCBI Taxonomy" id="1293442"/>
    <lineage>
        <taxon>Bacteria</taxon>
        <taxon>Pseudomonadati</taxon>
        <taxon>Pseudomonadota</taxon>
        <taxon>Alphaproteobacteria</taxon>
        <taxon>Hyphomicrobiales</taxon>
        <taxon>Brucellaceae</taxon>
        <taxon>Falsochrobactrum</taxon>
    </lineage>
</organism>
<keyword evidence="2" id="KW-1185">Reference proteome</keyword>
<proteinExistence type="predicted"/>
<comment type="caution">
    <text evidence="1">The sequence shown here is derived from an EMBL/GenBank/DDBJ whole genome shotgun (WGS) entry which is preliminary data.</text>
</comment>
<accession>A0A364JSS3</accession>
<name>A0A364JSS3_9HYPH</name>
<sequence>MANEYDVAEATTYLETGGLGEVIGLTDLARQMEQSKVQMDTDMAMALCLLAGEALKVRKETA</sequence>
<dbReference type="EMBL" id="QLMK01000014">
    <property type="protein sequence ID" value="RAK26343.1"/>
    <property type="molecule type" value="Genomic_DNA"/>
</dbReference>
<protein>
    <submittedName>
        <fullName evidence="1">Uncharacterized protein</fullName>
    </submittedName>
</protein>